<organism evidence="2 3">
    <name type="scientific">Dipteronia sinensis</name>
    <dbReference type="NCBI Taxonomy" id="43782"/>
    <lineage>
        <taxon>Eukaryota</taxon>
        <taxon>Viridiplantae</taxon>
        <taxon>Streptophyta</taxon>
        <taxon>Embryophyta</taxon>
        <taxon>Tracheophyta</taxon>
        <taxon>Spermatophyta</taxon>
        <taxon>Magnoliopsida</taxon>
        <taxon>eudicotyledons</taxon>
        <taxon>Gunneridae</taxon>
        <taxon>Pentapetalae</taxon>
        <taxon>rosids</taxon>
        <taxon>malvids</taxon>
        <taxon>Sapindales</taxon>
        <taxon>Sapindaceae</taxon>
        <taxon>Hippocastanoideae</taxon>
        <taxon>Acereae</taxon>
        <taxon>Dipteronia</taxon>
    </lineage>
</organism>
<reference evidence="2" key="1">
    <citation type="journal article" date="2023" name="Plant J.">
        <title>Genome sequences and population genomics provide insights into the demographic history, inbreeding, and mutation load of two 'living fossil' tree species of Dipteronia.</title>
        <authorList>
            <person name="Feng Y."/>
            <person name="Comes H.P."/>
            <person name="Chen J."/>
            <person name="Zhu S."/>
            <person name="Lu R."/>
            <person name="Zhang X."/>
            <person name="Li P."/>
            <person name="Qiu J."/>
            <person name="Olsen K.M."/>
            <person name="Qiu Y."/>
        </authorList>
    </citation>
    <scope>NUCLEOTIDE SEQUENCE</scope>
    <source>
        <strain evidence="2">NBL</strain>
    </source>
</reference>
<proteinExistence type="predicted"/>
<evidence type="ECO:0000256" key="1">
    <source>
        <dbReference type="SAM" id="MobiDB-lite"/>
    </source>
</evidence>
<gene>
    <name evidence="2" type="ORF">Dsin_015199</name>
</gene>
<dbReference type="EMBL" id="JANJYJ010000005">
    <property type="protein sequence ID" value="KAK3210493.1"/>
    <property type="molecule type" value="Genomic_DNA"/>
</dbReference>
<evidence type="ECO:0000313" key="3">
    <source>
        <dbReference type="Proteomes" id="UP001281410"/>
    </source>
</evidence>
<dbReference type="PANTHER" id="PTHR33116:SF86">
    <property type="entry name" value="REVERSE TRANSCRIPTASE DOMAIN-CONTAINING PROTEIN"/>
    <property type="match status" value="1"/>
</dbReference>
<protein>
    <submittedName>
        <fullName evidence="2">Uncharacterized protein</fullName>
    </submittedName>
</protein>
<comment type="caution">
    <text evidence="2">The sequence shown here is derived from an EMBL/GenBank/DDBJ whole genome shotgun (WGS) entry which is preliminary data.</text>
</comment>
<keyword evidence="3" id="KW-1185">Reference proteome</keyword>
<sequence>MNARPGLLDDDDDDEELRRRRGGASTTTTARSRTRSFDDDDGEDLGRTEATRRRQTRTRPEATSTTTWRLDGEDEDGKENVEEYALASGQVINFGKSALCVGRSVPSSEGSFLASSMGVRLVKCHERYLGLPSFAGRNKRQLFDSVKDRIWNKLKVWQKMMFSIGGKEVLLKEKRTNAILVHTFGEAYGGVVS</sequence>
<dbReference type="PANTHER" id="PTHR33116">
    <property type="entry name" value="REVERSE TRANSCRIPTASE ZINC-BINDING DOMAIN-CONTAINING PROTEIN-RELATED-RELATED"/>
    <property type="match status" value="1"/>
</dbReference>
<accession>A0AAE0ABK8</accession>
<name>A0AAE0ABK8_9ROSI</name>
<dbReference type="Proteomes" id="UP001281410">
    <property type="component" value="Unassembled WGS sequence"/>
</dbReference>
<dbReference type="AlphaFoldDB" id="A0AAE0ABK8"/>
<feature type="region of interest" description="Disordered" evidence="1">
    <location>
        <begin position="1"/>
        <end position="76"/>
    </location>
</feature>
<evidence type="ECO:0000313" key="2">
    <source>
        <dbReference type="EMBL" id="KAK3210493.1"/>
    </source>
</evidence>